<name>A0A4R9AXY5_9MICO</name>
<organism evidence="1 2">
    <name type="scientific">Cryobacterium gelidum</name>
    <dbReference type="NCBI Taxonomy" id="1259164"/>
    <lineage>
        <taxon>Bacteria</taxon>
        <taxon>Bacillati</taxon>
        <taxon>Actinomycetota</taxon>
        <taxon>Actinomycetes</taxon>
        <taxon>Micrococcales</taxon>
        <taxon>Microbacteriaceae</taxon>
        <taxon>Cryobacterium</taxon>
    </lineage>
</organism>
<dbReference type="RefSeq" id="WP_134551033.1">
    <property type="nucleotide sequence ID" value="NZ_SOHL01000009.1"/>
</dbReference>
<comment type="caution">
    <text evidence="1">The sequence shown here is derived from an EMBL/GenBank/DDBJ whole genome shotgun (WGS) entry which is preliminary data.</text>
</comment>
<evidence type="ECO:0000313" key="1">
    <source>
        <dbReference type="EMBL" id="TFD72403.1"/>
    </source>
</evidence>
<accession>A0A4R9AXY5</accession>
<gene>
    <name evidence="1" type="ORF">E3T50_06010</name>
</gene>
<protein>
    <submittedName>
        <fullName evidence="1">Uncharacterized protein</fullName>
    </submittedName>
</protein>
<dbReference type="Proteomes" id="UP000297983">
    <property type="component" value="Unassembled WGS sequence"/>
</dbReference>
<sequence length="158" mass="16402">MVKAVHRAFQRRLVGIVAIIGLAASTVLPFAIVDGMPIITAAETTGVAPVDYSAVVWTAGWQGEIDACRGAVDVGHHYGTPVIAEHWFCGGSLFPGEGSTITLTGAVTGTFRVGPVAVVLNAATDNAASIPHGFDLLYQTCRDGSSATMSFTELNRIG</sequence>
<reference evidence="1 2" key="1">
    <citation type="submission" date="2019-03" db="EMBL/GenBank/DDBJ databases">
        <title>Genomics of glacier-inhabiting Cryobacterium strains.</title>
        <authorList>
            <person name="Liu Q."/>
            <person name="Xin Y.-H."/>
        </authorList>
    </citation>
    <scope>NUCLEOTIDE SEQUENCE [LARGE SCALE GENOMIC DNA]</scope>
    <source>
        <strain evidence="1 2">Hz16</strain>
    </source>
</reference>
<dbReference type="AlphaFoldDB" id="A0A4R9AXY5"/>
<evidence type="ECO:0000313" key="2">
    <source>
        <dbReference type="Proteomes" id="UP000297983"/>
    </source>
</evidence>
<dbReference type="EMBL" id="SOHL01000009">
    <property type="protein sequence ID" value="TFD72403.1"/>
    <property type="molecule type" value="Genomic_DNA"/>
</dbReference>
<proteinExistence type="predicted"/>
<keyword evidence="2" id="KW-1185">Reference proteome</keyword>